<dbReference type="InterPro" id="IPR050648">
    <property type="entry name" value="F-box_LRR-repeat"/>
</dbReference>
<feature type="region of interest" description="Disordered" evidence="2">
    <location>
        <begin position="26"/>
        <end position="55"/>
    </location>
</feature>
<feature type="region of interest" description="Disordered" evidence="2">
    <location>
        <begin position="741"/>
        <end position="785"/>
    </location>
</feature>
<evidence type="ECO:0000313" key="5">
    <source>
        <dbReference type="EMBL" id="KAK4096932.1"/>
    </source>
</evidence>
<dbReference type="Pfam" id="PF12937">
    <property type="entry name" value="F-box-like"/>
    <property type="match status" value="1"/>
</dbReference>
<dbReference type="InterPro" id="IPR006553">
    <property type="entry name" value="Leu-rich_rpt_Cys-con_subtyp"/>
</dbReference>
<evidence type="ECO:0000256" key="1">
    <source>
        <dbReference type="ARBA" id="ARBA00022786"/>
    </source>
</evidence>
<reference evidence="5" key="1">
    <citation type="journal article" date="2023" name="Mol. Phylogenet. Evol.">
        <title>Genome-scale phylogeny and comparative genomics of the fungal order Sordariales.</title>
        <authorList>
            <person name="Hensen N."/>
            <person name="Bonometti L."/>
            <person name="Westerberg I."/>
            <person name="Brannstrom I.O."/>
            <person name="Guillou S."/>
            <person name="Cros-Aarteil S."/>
            <person name="Calhoun S."/>
            <person name="Haridas S."/>
            <person name="Kuo A."/>
            <person name="Mondo S."/>
            <person name="Pangilinan J."/>
            <person name="Riley R."/>
            <person name="LaButti K."/>
            <person name="Andreopoulos B."/>
            <person name="Lipzen A."/>
            <person name="Chen C."/>
            <person name="Yan M."/>
            <person name="Daum C."/>
            <person name="Ng V."/>
            <person name="Clum A."/>
            <person name="Steindorff A."/>
            <person name="Ohm R.A."/>
            <person name="Martin F."/>
            <person name="Silar P."/>
            <person name="Natvig D.O."/>
            <person name="Lalanne C."/>
            <person name="Gautier V."/>
            <person name="Ament-Velasquez S.L."/>
            <person name="Kruys A."/>
            <person name="Hutchinson M.I."/>
            <person name="Powell A.J."/>
            <person name="Barry K."/>
            <person name="Miller A.N."/>
            <person name="Grigoriev I.V."/>
            <person name="Debuchy R."/>
            <person name="Gladieux P."/>
            <person name="Hiltunen Thoren M."/>
            <person name="Johannesson H."/>
        </authorList>
    </citation>
    <scope>NUCLEOTIDE SEQUENCE</scope>
    <source>
        <strain evidence="5">CBS 757.83</strain>
    </source>
</reference>
<organism evidence="5 6">
    <name type="scientific">Parathielavia hyrcaniae</name>
    <dbReference type="NCBI Taxonomy" id="113614"/>
    <lineage>
        <taxon>Eukaryota</taxon>
        <taxon>Fungi</taxon>
        <taxon>Dikarya</taxon>
        <taxon>Ascomycota</taxon>
        <taxon>Pezizomycotina</taxon>
        <taxon>Sordariomycetes</taxon>
        <taxon>Sordariomycetidae</taxon>
        <taxon>Sordariales</taxon>
        <taxon>Chaetomiaceae</taxon>
        <taxon>Parathielavia</taxon>
    </lineage>
</organism>
<dbReference type="InterPro" id="IPR032675">
    <property type="entry name" value="LRR_dom_sf"/>
</dbReference>
<dbReference type="SUPFAM" id="SSF81383">
    <property type="entry name" value="F-box domain"/>
    <property type="match status" value="1"/>
</dbReference>
<feature type="domain" description="F-box" evidence="3">
    <location>
        <begin position="82"/>
        <end position="127"/>
    </location>
</feature>
<keyword evidence="6" id="KW-1185">Reference proteome</keyword>
<keyword evidence="1" id="KW-0833">Ubl conjugation pathway</keyword>
<protein>
    <submittedName>
        <fullName evidence="5">RNI-like protein</fullName>
    </submittedName>
</protein>
<dbReference type="PANTHER" id="PTHR13382:SF67">
    <property type="entry name" value="SCF E3 UBIQUITIN LIGASE COMPLEX F-BOX PROTEIN POF2"/>
    <property type="match status" value="1"/>
</dbReference>
<name>A0AAN6PS51_9PEZI</name>
<dbReference type="SMART" id="SM00367">
    <property type="entry name" value="LRR_CC"/>
    <property type="match status" value="11"/>
</dbReference>
<evidence type="ECO:0000259" key="3">
    <source>
        <dbReference type="Pfam" id="PF12937"/>
    </source>
</evidence>
<dbReference type="SUPFAM" id="SSF52047">
    <property type="entry name" value="RNI-like"/>
    <property type="match status" value="2"/>
</dbReference>
<gene>
    <name evidence="5" type="ORF">N658DRAFT_435092</name>
</gene>
<dbReference type="PANTHER" id="PTHR13382">
    <property type="entry name" value="MITOCHONDRIAL ATP SYNTHASE COUPLING FACTOR B"/>
    <property type="match status" value="1"/>
</dbReference>
<dbReference type="GO" id="GO:0005737">
    <property type="term" value="C:cytoplasm"/>
    <property type="evidence" value="ECO:0007669"/>
    <property type="project" value="TreeGrafter"/>
</dbReference>
<dbReference type="InterPro" id="IPR001611">
    <property type="entry name" value="Leu-rich_rpt"/>
</dbReference>
<dbReference type="AlphaFoldDB" id="A0AAN6PS51"/>
<dbReference type="EMBL" id="MU863691">
    <property type="protein sequence ID" value="KAK4096932.1"/>
    <property type="molecule type" value="Genomic_DNA"/>
</dbReference>
<comment type="caution">
    <text evidence="5">The sequence shown here is derived from an EMBL/GenBank/DDBJ whole genome shotgun (WGS) entry which is preliminary data.</text>
</comment>
<dbReference type="Pfam" id="PF13516">
    <property type="entry name" value="LRR_6"/>
    <property type="match status" value="2"/>
</dbReference>
<dbReference type="Gene3D" id="3.80.10.10">
    <property type="entry name" value="Ribonuclease Inhibitor"/>
    <property type="match status" value="2"/>
</dbReference>
<dbReference type="InterPro" id="IPR057207">
    <property type="entry name" value="FBXL15_LRR"/>
</dbReference>
<dbReference type="InterPro" id="IPR001810">
    <property type="entry name" value="F-box_dom"/>
</dbReference>
<dbReference type="InterPro" id="IPR036047">
    <property type="entry name" value="F-box-like_dom_sf"/>
</dbReference>
<sequence length="785" mass="85208">MERQGPSIDIMAGVIDDAQFESLPLARPVVEDSRSTSSSSSPAPPDNEESDFFLGANDSQTSLGVPNIQDMQVNDDECLPPIQRLPNEILIAVFAKLSGSSDLLHIMLTCKRWARNAVDILWHRPSCSTWEKLQSICTTLALENPYFAYRDFVRRLNLAVLAGKVNDGSVMPLAECKRIERLTLTGCTNLTDSGLIALVSNNNHLYSLDVSLTPPSAEGMAPDHISDASINAITENCARLQGLNISGCQRISNESLVRLAQRCRYIKRLNDCVQLEDSAVLAFAEHCPNILEIDLQQCRLIGNEPVTALFTQGHALRELRLTNCEMIDDSAFLSLPPHRVYEHLRILDLSCCPGVTDRAIERIIEVAPRLRNLVLQKCRNLTDAAVYAISRLGKNLHYLHLGHCNLVTDDGVKRLVSMCNRIRYIDLGCCTNLTDDSVTKLANLPKLKRIGLVKCASITDISVIALANANRRPRMRRDAHGNLIPGEYSTSQSCLERVHLSYCTLLTQTSIIRLLNCCPRLTHLSLTGVQAFLRDDLETFSRPAPREFTEHQRSVFCVFSGQGVVNLRKHFNRIIAAEDARRRAPIPVLEPPIFPATAVPPPPLPAMQTIGAGFDDGEPDTMDDEDILDDGSEMVIDVQPLLNHQNAALPFDPATLANMPRHPGRPVSPDNPFAYVAGHPPYVPITFLPRTIPGTQNTPVPHYVPPTGEAEGVGNGSAGPAAANAAVPSGAASNATAGVAIADGQNDPSTSHSLMGGGIGQVGPNGELQHDQGHGPHTGGGFGGA</sequence>
<evidence type="ECO:0000259" key="4">
    <source>
        <dbReference type="Pfam" id="PF25372"/>
    </source>
</evidence>
<feature type="compositionally biased region" description="Gly residues" evidence="2">
    <location>
        <begin position="776"/>
        <end position="785"/>
    </location>
</feature>
<proteinExistence type="predicted"/>
<evidence type="ECO:0000313" key="6">
    <source>
        <dbReference type="Proteomes" id="UP001305647"/>
    </source>
</evidence>
<reference evidence="5" key="2">
    <citation type="submission" date="2023-05" db="EMBL/GenBank/DDBJ databases">
        <authorList>
            <consortium name="Lawrence Berkeley National Laboratory"/>
            <person name="Steindorff A."/>
            <person name="Hensen N."/>
            <person name="Bonometti L."/>
            <person name="Westerberg I."/>
            <person name="Brannstrom I.O."/>
            <person name="Guillou S."/>
            <person name="Cros-Aarteil S."/>
            <person name="Calhoun S."/>
            <person name="Haridas S."/>
            <person name="Kuo A."/>
            <person name="Mondo S."/>
            <person name="Pangilinan J."/>
            <person name="Riley R."/>
            <person name="Labutti K."/>
            <person name="Andreopoulos B."/>
            <person name="Lipzen A."/>
            <person name="Chen C."/>
            <person name="Yanf M."/>
            <person name="Daum C."/>
            <person name="Ng V."/>
            <person name="Clum A."/>
            <person name="Ohm R."/>
            <person name="Martin F."/>
            <person name="Silar P."/>
            <person name="Natvig D."/>
            <person name="Lalanne C."/>
            <person name="Gautier V."/>
            <person name="Ament-Velasquez S.L."/>
            <person name="Kruys A."/>
            <person name="Hutchinson M.I."/>
            <person name="Powell A.J."/>
            <person name="Barry K."/>
            <person name="Miller A.N."/>
            <person name="Grigoriev I.V."/>
            <person name="Debuchy R."/>
            <person name="Gladieux P."/>
            <person name="Thoren M.H."/>
            <person name="Johannesson H."/>
        </authorList>
    </citation>
    <scope>NUCLEOTIDE SEQUENCE</scope>
    <source>
        <strain evidence="5">CBS 757.83</strain>
    </source>
</reference>
<evidence type="ECO:0000256" key="2">
    <source>
        <dbReference type="SAM" id="MobiDB-lite"/>
    </source>
</evidence>
<dbReference type="Pfam" id="PF25372">
    <property type="entry name" value="DUF7885"/>
    <property type="match status" value="1"/>
</dbReference>
<dbReference type="Proteomes" id="UP001305647">
    <property type="component" value="Unassembled WGS sequence"/>
</dbReference>
<feature type="domain" description="F-box/LRR-repeat protein 15-like leucin rich repeat" evidence="4">
    <location>
        <begin position="170"/>
        <end position="329"/>
    </location>
</feature>
<accession>A0AAN6PS51</accession>